<dbReference type="OrthoDB" id="9758757at2"/>
<keyword evidence="1" id="KW-0472">Membrane</keyword>
<evidence type="ECO:0000256" key="1">
    <source>
        <dbReference type="SAM" id="Phobius"/>
    </source>
</evidence>
<reference evidence="2 3" key="1">
    <citation type="submission" date="2018-09" db="EMBL/GenBank/DDBJ databases">
        <authorList>
            <person name="Zhu H."/>
        </authorList>
    </citation>
    <scope>NUCLEOTIDE SEQUENCE [LARGE SCALE GENOMIC DNA]</scope>
    <source>
        <strain evidence="2 3">K2W22B-5</strain>
    </source>
</reference>
<feature type="transmembrane region" description="Helical" evidence="1">
    <location>
        <begin position="360"/>
        <end position="380"/>
    </location>
</feature>
<comment type="caution">
    <text evidence="2">The sequence shown here is derived from an EMBL/GenBank/DDBJ whole genome shotgun (WGS) entry which is preliminary data.</text>
</comment>
<keyword evidence="1" id="KW-1133">Transmembrane helix</keyword>
<dbReference type="PANTHER" id="PTHR32063:SF4">
    <property type="entry name" value="SLR6043 PROTEIN"/>
    <property type="match status" value="1"/>
</dbReference>
<dbReference type="RefSeq" id="WP_119833431.1">
    <property type="nucleotide sequence ID" value="NZ_QYUL01000004.1"/>
</dbReference>
<feature type="transmembrane region" description="Helical" evidence="1">
    <location>
        <begin position="958"/>
        <end position="978"/>
    </location>
</feature>
<dbReference type="Gene3D" id="3.30.70.1430">
    <property type="entry name" value="Multidrug efflux transporter AcrB pore domain"/>
    <property type="match status" value="2"/>
</dbReference>
<feature type="transmembrane region" description="Helical" evidence="1">
    <location>
        <begin position="532"/>
        <end position="550"/>
    </location>
</feature>
<dbReference type="Gene3D" id="3.30.2090.10">
    <property type="entry name" value="Multidrug efflux transporter AcrB TolC docking domain, DN and DC subdomains"/>
    <property type="match status" value="2"/>
</dbReference>
<feature type="transmembrane region" description="Helical" evidence="1">
    <location>
        <begin position="880"/>
        <end position="903"/>
    </location>
</feature>
<feature type="transmembrane region" description="Helical" evidence="1">
    <location>
        <begin position="12"/>
        <end position="31"/>
    </location>
</feature>
<sequence length="1036" mass="112078">MFQAVVAFSLRQRIFVLVAALILVSWGLFVARDMPIDLLPELRQPAVTVVTESGSLAAEEVEQLVTQPIEATLSGTAGVTRVRSTSSAAFSRVMVVFGWGTDPYRNRQLVTERLAQLRDRLPAGLSPQLAPMSAATGLIMHMGVTGGADPMALREYVEWTLRPRLLALEGVAQAFLIGGEVKTFRFTPNPVAMSDLGVSLQQVEQALTAFGTNSSGGFAEAAGKEYPIRNIGKSARLDDMRKLVIAFRDGTPVLLSQIGEVRFAPRVKRGDGAFNGVPSVNISIVKHPSANTVQVDAAIRQLLADMQTTAPAGIRLGQVSYSQADMINEAIGNVGTVVRDGIIIVAVVLMLFLANVRSTAISLLAIPISLVVSVIVFHLIGATLNTMTLGGIAIALGELVDDSVVDVENILRRLGENRKKAQPDPTLMVIARASQEVRSGIVYATAIILLVFIPLFAMPGQPGRMFGPLAMAYIVSIFASLVVSVTVTPVLASYLFPGMRALERAHEGRFVRWLKRENERALRWVLDHGRPVLLSVGAAVLVAAASVPLLPRSFLPEFNEGNVYVTMLLSPGTSLAQSYKIGHMAEQILMQVPEVRALSRRAGRYEQDGDGDPVNDNEWPIKIVLDQGRSRHEVMADIRNRLSIFSADLAVTQFLTERMQSEDNGVRGAIILKVYGNDLSTLRTLAEKFRARFARIPGLVDLLVEQQQYTPQLRVTVDYERADLFGITPAAITQALESFSNGRTVSQIIDNGRRFDVVMRLADEDRAPERLGLLRIDTPSGSVAISSFATVAITPGPSLILREDAVRRIAIMANTDGSDTAKIVAAMRDVIADTPLPTGYRTSLEGSFREGESGRMMMAILTPVSIALIFLVLHQRFRSWRLCLIVMGNVPLAVAGSVAALWISGQDLSLATLIGFIAVTGVAVRNSLLKVSHFINLHLHEGVPMGRDLILRGCAERLTPVLMTALAAGLALIPLMAVSDRAGTEILQPVAIAIFGGLISSTLLDTFTTPLLFERFGQKELGRVLATDATLASETF</sequence>
<dbReference type="GO" id="GO:0005886">
    <property type="term" value="C:plasma membrane"/>
    <property type="evidence" value="ECO:0007669"/>
    <property type="project" value="TreeGrafter"/>
</dbReference>
<dbReference type="Gene3D" id="3.30.70.1320">
    <property type="entry name" value="Multidrug efflux transporter AcrB pore domain like"/>
    <property type="match status" value="1"/>
</dbReference>
<evidence type="ECO:0000313" key="3">
    <source>
        <dbReference type="Proteomes" id="UP000283458"/>
    </source>
</evidence>
<dbReference type="PRINTS" id="PR00702">
    <property type="entry name" value="ACRIFLAVINRP"/>
</dbReference>
<dbReference type="InterPro" id="IPR001036">
    <property type="entry name" value="Acrflvin-R"/>
</dbReference>
<feature type="transmembrane region" description="Helical" evidence="1">
    <location>
        <begin position="440"/>
        <end position="458"/>
    </location>
</feature>
<dbReference type="PANTHER" id="PTHR32063">
    <property type="match status" value="1"/>
</dbReference>
<feature type="transmembrane region" description="Helical" evidence="1">
    <location>
        <begin position="990"/>
        <end position="1013"/>
    </location>
</feature>
<evidence type="ECO:0000313" key="2">
    <source>
        <dbReference type="EMBL" id="RJF78292.1"/>
    </source>
</evidence>
<name>A0A418VPU7_9PROT</name>
<dbReference type="EMBL" id="QYUL01000004">
    <property type="protein sequence ID" value="RJF78292.1"/>
    <property type="molecule type" value="Genomic_DNA"/>
</dbReference>
<dbReference type="SUPFAM" id="SSF82866">
    <property type="entry name" value="Multidrug efflux transporter AcrB transmembrane domain"/>
    <property type="match status" value="2"/>
</dbReference>
<dbReference type="GO" id="GO:0042910">
    <property type="term" value="F:xenobiotic transmembrane transporter activity"/>
    <property type="evidence" value="ECO:0007669"/>
    <property type="project" value="TreeGrafter"/>
</dbReference>
<dbReference type="SUPFAM" id="SSF82714">
    <property type="entry name" value="Multidrug efflux transporter AcrB TolC docking domain, DN and DC subdomains"/>
    <property type="match status" value="2"/>
</dbReference>
<dbReference type="Proteomes" id="UP000283458">
    <property type="component" value="Unassembled WGS sequence"/>
</dbReference>
<keyword evidence="1" id="KW-0812">Transmembrane</keyword>
<dbReference type="Gene3D" id="1.20.1640.10">
    <property type="entry name" value="Multidrug efflux transporter AcrB transmembrane domain"/>
    <property type="match status" value="2"/>
</dbReference>
<protein>
    <submittedName>
        <fullName evidence="2">Efflux RND transporter permease subunit</fullName>
    </submittedName>
</protein>
<proteinExistence type="predicted"/>
<feature type="transmembrane region" description="Helical" evidence="1">
    <location>
        <begin position="856"/>
        <end position="873"/>
    </location>
</feature>
<dbReference type="SUPFAM" id="SSF82693">
    <property type="entry name" value="Multidrug efflux transporter AcrB pore domain, PN1, PN2, PC1 and PC2 subdomains"/>
    <property type="match status" value="2"/>
</dbReference>
<accession>A0A418VPU7</accession>
<dbReference type="Pfam" id="PF00873">
    <property type="entry name" value="ACR_tran"/>
    <property type="match status" value="1"/>
</dbReference>
<keyword evidence="3" id="KW-1185">Reference proteome</keyword>
<dbReference type="AlphaFoldDB" id="A0A418VPU7"/>
<dbReference type="InterPro" id="IPR027463">
    <property type="entry name" value="AcrB_DN_DC_subdom"/>
</dbReference>
<feature type="transmembrane region" description="Helical" evidence="1">
    <location>
        <begin position="470"/>
        <end position="496"/>
    </location>
</feature>
<feature type="transmembrane region" description="Helical" evidence="1">
    <location>
        <begin position="909"/>
        <end position="928"/>
    </location>
</feature>
<dbReference type="Gene3D" id="3.30.70.1440">
    <property type="entry name" value="Multidrug efflux transporter AcrB pore domain"/>
    <property type="match status" value="1"/>
</dbReference>
<gene>
    <name evidence="2" type="ORF">D3877_24625</name>
</gene>
<organism evidence="2 3">
    <name type="scientific">Azospirillum cavernae</name>
    <dbReference type="NCBI Taxonomy" id="2320860"/>
    <lineage>
        <taxon>Bacteria</taxon>
        <taxon>Pseudomonadati</taxon>
        <taxon>Pseudomonadota</taxon>
        <taxon>Alphaproteobacteria</taxon>
        <taxon>Rhodospirillales</taxon>
        <taxon>Azospirillaceae</taxon>
        <taxon>Azospirillum</taxon>
    </lineage>
</organism>